<dbReference type="InterPro" id="IPR001387">
    <property type="entry name" value="Cro/C1-type_HTH"/>
</dbReference>
<reference evidence="3" key="1">
    <citation type="submission" date="2016-10" db="EMBL/GenBank/DDBJ databases">
        <authorList>
            <person name="Varghese N."/>
            <person name="Submissions S."/>
        </authorList>
    </citation>
    <scope>NUCLEOTIDE SEQUENCE [LARGE SCALE GENOMIC DNA]</scope>
    <source>
        <strain evidence="3">DSM 17875</strain>
    </source>
</reference>
<evidence type="ECO:0000313" key="3">
    <source>
        <dbReference type="Proteomes" id="UP000243232"/>
    </source>
</evidence>
<dbReference type="Proteomes" id="UP000243232">
    <property type="component" value="Chromosome I"/>
</dbReference>
<dbReference type="Gene3D" id="1.10.260.40">
    <property type="entry name" value="lambda repressor-like DNA-binding domains"/>
    <property type="match status" value="1"/>
</dbReference>
<dbReference type="STRING" id="364197.SAMN05216296_0078"/>
<dbReference type="CDD" id="cd00093">
    <property type="entry name" value="HTH_XRE"/>
    <property type="match status" value="1"/>
</dbReference>
<protein>
    <submittedName>
        <fullName evidence="2">Putative transcriptional regulator</fullName>
    </submittedName>
</protein>
<accession>A0A1H2DW04</accession>
<gene>
    <name evidence="2" type="ORF">SAMN05216296_0078</name>
</gene>
<organism evidence="2 3">
    <name type="scientific">Pseudomonas pohangensis</name>
    <dbReference type="NCBI Taxonomy" id="364197"/>
    <lineage>
        <taxon>Bacteria</taxon>
        <taxon>Pseudomonadati</taxon>
        <taxon>Pseudomonadota</taxon>
        <taxon>Gammaproteobacteria</taxon>
        <taxon>Pseudomonadales</taxon>
        <taxon>Pseudomonadaceae</taxon>
        <taxon>Pseudomonas</taxon>
    </lineage>
</organism>
<dbReference type="EMBL" id="LT629785">
    <property type="protein sequence ID" value="SDT87023.1"/>
    <property type="molecule type" value="Genomic_DNA"/>
</dbReference>
<evidence type="ECO:0000313" key="2">
    <source>
        <dbReference type="EMBL" id="SDT87023.1"/>
    </source>
</evidence>
<evidence type="ECO:0000259" key="1">
    <source>
        <dbReference type="PROSITE" id="PS50943"/>
    </source>
</evidence>
<proteinExistence type="predicted"/>
<dbReference type="GO" id="GO:0003677">
    <property type="term" value="F:DNA binding"/>
    <property type="evidence" value="ECO:0007669"/>
    <property type="project" value="InterPro"/>
</dbReference>
<keyword evidence="3" id="KW-1185">Reference proteome</keyword>
<name>A0A1H2DW04_9PSED</name>
<dbReference type="OrthoDB" id="9805309at2"/>
<dbReference type="SMART" id="SM00530">
    <property type="entry name" value="HTH_XRE"/>
    <property type="match status" value="1"/>
</dbReference>
<feature type="domain" description="HTH cro/C1-type" evidence="1">
    <location>
        <begin position="13"/>
        <end position="67"/>
    </location>
</feature>
<dbReference type="PROSITE" id="PS50943">
    <property type="entry name" value="HTH_CROC1"/>
    <property type="match status" value="1"/>
</dbReference>
<dbReference type="SUPFAM" id="SSF47413">
    <property type="entry name" value="lambda repressor-like DNA-binding domains"/>
    <property type="match status" value="1"/>
</dbReference>
<dbReference type="Pfam" id="PF13443">
    <property type="entry name" value="HTH_26"/>
    <property type="match status" value="1"/>
</dbReference>
<sequence>MIRVMFKQQLDEKSFREKRRITLNEVSDATGISRATLSRIANTPGHNTSTDHIDALCDYLGCELDDLLKRVVEKSE</sequence>
<dbReference type="AlphaFoldDB" id="A0A1H2DW04"/>
<dbReference type="InterPro" id="IPR010982">
    <property type="entry name" value="Lambda_DNA-bd_dom_sf"/>
</dbReference>